<dbReference type="PANTHER" id="PTHR43712">
    <property type="entry name" value="PUTATIVE (AFU_ORTHOLOGUE AFUA_4G14580)-RELATED"/>
    <property type="match status" value="1"/>
</dbReference>
<evidence type="ECO:0000256" key="3">
    <source>
        <dbReference type="ARBA" id="ARBA00022691"/>
    </source>
</evidence>
<dbReference type="PROSITE" id="PS51683">
    <property type="entry name" value="SAM_OMT_II"/>
    <property type="match status" value="1"/>
</dbReference>
<evidence type="ECO:0000256" key="2">
    <source>
        <dbReference type="ARBA" id="ARBA00022679"/>
    </source>
</evidence>
<keyword evidence="7" id="KW-1185">Reference proteome</keyword>
<dbReference type="EMBL" id="JANFNG010000033">
    <property type="protein sequence ID" value="MCQ4084301.1"/>
    <property type="molecule type" value="Genomic_DNA"/>
</dbReference>
<keyword evidence="2" id="KW-0808">Transferase</keyword>
<feature type="domain" description="O-methyltransferase dimerisation" evidence="5">
    <location>
        <begin position="12"/>
        <end position="86"/>
    </location>
</feature>
<sequence>MAGRHPARRVVDILTGAWQAQALYAAAALDLPDHITAGNTTAARLAAVTGSDQDGIERLMRLLTAMGVVDGTPGEGYRLTDVGTLLRSDDDRSMRDMAVIYGEEFHRAWGEVVPAVRTGTSGFEHAFGTPLRGYLEREPGAAVRFQRAMNAGNVFFADVVKAYDFTACRTVVDVAGGSGMLLSTILQAHPHLHGLLFDLPHVIPVAEEHLSRTLGPGRCRTVGGDAFRAVPPGADAYLLSRVLQDWDDARCTQLLSTVRAAMPDTARLLILERVIPTAGSTADSTDGEGVLALLWDLHLLMAAGGRERTLDGYRTLLDGAGLRLESVVPLALETSLLIAAPAQDRPVAPQTREHKEA</sequence>
<dbReference type="PANTHER" id="PTHR43712:SF2">
    <property type="entry name" value="O-METHYLTRANSFERASE CICE"/>
    <property type="match status" value="1"/>
</dbReference>
<keyword evidence="1 6" id="KW-0489">Methyltransferase</keyword>
<dbReference type="InterPro" id="IPR036390">
    <property type="entry name" value="WH_DNA-bd_sf"/>
</dbReference>
<dbReference type="RefSeq" id="WP_255923359.1">
    <property type="nucleotide sequence ID" value="NZ_JANFNG010000033.1"/>
</dbReference>
<name>A0ABT1Q2Z7_9ACTN</name>
<dbReference type="SUPFAM" id="SSF46785">
    <property type="entry name" value="Winged helix' DNA-binding domain"/>
    <property type="match status" value="1"/>
</dbReference>
<protein>
    <submittedName>
        <fullName evidence="6">Methyltransferase</fullName>
    </submittedName>
</protein>
<dbReference type="Proteomes" id="UP001057702">
    <property type="component" value="Unassembled WGS sequence"/>
</dbReference>
<proteinExistence type="predicted"/>
<keyword evidence="3" id="KW-0949">S-adenosyl-L-methionine</keyword>
<dbReference type="SUPFAM" id="SSF53335">
    <property type="entry name" value="S-adenosyl-L-methionine-dependent methyltransferases"/>
    <property type="match status" value="1"/>
</dbReference>
<evidence type="ECO:0000256" key="1">
    <source>
        <dbReference type="ARBA" id="ARBA00022603"/>
    </source>
</evidence>
<dbReference type="Gene3D" id="1.10.287.1350">
    <property type="match status" value="1"/>
</dbReference>
<dbReference type="InterPro" id="IPR012967">
    <property type="entry name" value="COMT_dimerisation"/>
</dbReference>
<dbReference type="Pfam" id="PF08100">
    <property type="entry name" value="Dimerisation"/>
    <property type="match status" value="1"/>
</dbReference>
<evidence type="ECO:0000259" key="4">
    <source>
        <dbReference type="Pfam" id="PF00891"/>
    </source>
</evidence>
<feature type="domain" description="O-methyltransferase C-terminal" evidence="4">
    <location>
        <begin position="109"/>
        <end position="322"/>
    </location>
</feature>
<dbReference type="GO" id="GO:0008168">
    <property type="term" value="F:methyltransferase activity"/>
    <property type="evidence" value="ECO:0007669"/>
    <property type="project" value="UniProtKB-KW"/>
</dbReference>
<dbReference type="Gene3D" id="1.10.10.10">
    <property type="entry name" value="Winged helix-like DNA-binding domain superfamily/Winged helix DNA-binding domain"/>
    <property type="match status" value="1"/>
</dbReference>
<evidence type="ECO:0000313" key="6">
    <source>
        <dbReference type="EMBL" id="MCQ4084301.1"/>
    </source>
</evidence>
<dbReference type="Gene3D" id="3.40.50.150">
    <property type="entry name" value="Vaccinia Virus protein VP39"/>
    <property type="match status" value="1"/>
</dbReference>
<dbReference type="InterPro" id="IPR036388">
    <property type="entry name" value="WH-like_DNA-bd_sf"/>
</dbReference>
<evidence type="ECO:0000313" key="7">
    <source>
        <dbReference type="Proteomes" id="UP001057702"/>
    </source>
</evidence>
<evidence type="ECO:0000259" key="5">
    <source>
        <dbReference type="Pfam" id="PF08100"/>
    </source>
</evidence>
<organism evidence="6 7">
    <name type="scientific">Streptomyces humicola</name>
    <dbReference type="NCBI Taxonomy" id="2953240"/>
    <lineage>
        <taxon>Bacteria</taxon>
        <taxon>Bacillati</taxon>
        <taxon>Actinomycetota</taxon>
        <taxon>Actinomycetes</taxon>
        <taxon>Kitasatosporales</taxon>
        <taxon>Streptomycetaceae</taxon>
        <taxon>Streptomyces</taxon>
    </lineage>
</organism>
<dbReference type="InterPro" id="IPR001077">
    <property type="entry name" value="COMT_C"/>
</dbReference>
<dbReference type="InterPro" id="IPR029063">
    <property type="entry name" value="SAM-dependent_MTases_sf"/>
</dbReference>
<accession>A0ABT1Q2Z7</accession>
<reference evidence="6" key="1">
    <citation type="submission" date="2022-06" db="EMBL/GenBank/DDBJ databases">
        <title>Draft genome sequence of Streptomyces sp. RB6PN25 isolated from peat swamp forest in Thailand.</title>
        <authorList>
            <person name="Duangmal K."/>
            <person name="Klaysubun C."/>
        </authorList>
    </citation>
    <scope>NUCLEOTIDE SEQUENCE</scope>
    <source>
        <strain evidence="6">RB6PN25</strain>
    </source>
</reference>
<dbReference type="PIRSF" id="PIRSF005739">
    <property type="entry name" value="O-mtase"/>
    <property type="match status" value="1"/>
</dbReference>
<dbReference type="InterPro" id="IPR016461">
    <property type="entry name" value="COMT-like"/>
</dbReference>
<comment type="caution">
    <text evidence="6">The sequence shown here is derived from an EMBL/GenBank/DDBJ whole genome shotgun (WGS) entry which is preliminary data.</text>
</comment>
<dbReference type="Pfam" id="PF00891">
    <property type="entry name" value="Methyltransf_2"/>
    <property type="match status" value="1"/>
</dbReference>
<gene>
    <name evidence="6" type="ORF">NGB36_27910</name>
</gene>
<dbReference type="GO" id="GO:0032259">
    <property type="term" value="P:methylation"/>
    <property type="evidence" value="ECO:0007669"/>
    <property type="project" value="UniProtKB-KW"/>
</dbReference>